<evidence type="ECO:0000256" key="3">
    <source>
        <dbReference type="ARBA" id="ARBA00023136"/>
    </source>
</evidence>
<evidence type="ECO:0000313" key="9">
    <source>
        <dbReference type="Proteomes" id="UP000199128"/>
    </source>
</evidence>
<feature type="domain" description="Penicillin-binding protein transpeptidase" evidence="5">
    <location>
        <begin position="252"/>
        <end position="552"/>
    </location>
</feature>
<dbReference type="PANTHER" id="PTHR30627:SF1">
    <property type="entry name" value="PEPTIDOGLYCAN D,D-TRANSPEPTIDASE FTSI"/>
    <property type="match status" value="1"/>
</dbReference>
<dbReference type="RefSeq" id="WP_234970630.1">
    <property type="nucleotide sequence ID" value="NZ_FNWT01000005.1"/>
</dbReference>
<evidence type="ECO:0000313" key="8">
    <source>
        <dbReference type="EMBL" id="SER34798.1"/>
    </source>
</evidence>
<dbReference type="Gene3D" id="3.30.450.330">
    <property type="match status" value="1"/>
</dbReference>
<name>A0A1H9NFY4_9ACTN</name>
<dbReference type="SUPFAM" id="SSF56601">
    <property type="entry name" value="beta-lactamase/transpeptidase-like"/>
    <property type="match status" value="1"/>
</dbReference>
<dbReference type="InterPro" id="IPR012338">
    <property type="entry name" value="Beta-lactam/transpept-like"/>
</dbReference>
<evidence type="ECO:0000259" key="6">
    <source>
        <dbReference type="Pfam" id="PF03717"/>
    </source>
</evidence>
<evidence type="ECO:0000313" key="10">
    <source>
        <dbReference type="Proteomes" id="UP000199135"/>
    </source>
</evidence>
<keyword evidence="8" id="KW-0131">Cell cycle</keyword>
<dbReference type="InterPro" id="IPR005311">
    <property type="entry name" value="PBP_dimer"/>
</dbReference>
<dbReference type="Pfam" id="PF03717">
    <property type="entry name" value="PBP_dimer"/>
    <property type="match status" value="1"/>
</dbReference>
<dbReference type="InterPro" id="IPR050515">
    <property type="entry name" value="Beta-lactam/transpept"/>
</dbReference>
<dbReference type="Proteomes" id="UP000199135">
    <property type="component" value="Unassembled WGS sequence"/>
</dbReference>
<dbReference type="EMBL" id="FOGP01000001">
    <property type="protein sequence ID" value="SER34798.1"/>
    <property type="molecule type" value="Genomic_DNA"/>
</dbReference>
<dbReference type="PANTHER" id="PTHR30627">
    <property type="entry name" value="PEPTIDOGLYCAN D,D-TRANSPEPTIDASE"/>
    <property type="match status" value="1"/>
</dbReference>
<keyword evidence="3 4" id="KW-0472">Membrane</keyword>
<evidence type="ECO:0000313" key="7">
    <source>
        <dbReference type="EMBL" id="SEH53867.1"/>
    </source>
</evidence>
<keyword evidence="8" id="KW-0132">Cell division</keyword>
<accession>A0A1H9NFY4</accession>
<reference evidence="9 10" key="1">
    <citation type="submission" date="2016-10" db="EMBL/GenBank/DDBJ databases">
        <authorList>
            <person name="Varghese N."/>
            <person name="Submissions S."/>
        </authorList>
    </citation>
    <scope>NUCLEOTIDE SEQUENCE [LARGE SCALE GENOMIC DNA]</scope>
    <source>
        <strain evidence="9">KHGC19</strain>
        <strain evidence="7 10">WCP15</strain>
    </source>
</reference>
<dbReference type="Pfam" id="PF00905">
    <property type="entry name" value="Transpeptidase"/>
    <property type="match status" value="1"/>
</dbReference>
<dbReference type="SUPFAM" id="SSF56519">
    <property type="entry name" value="Penicillin binding protein dimerisation domain"/>
    <property type="match status" value="1"/>
</dbReference>
<dbReference type="AlphaFoldDB" id="A0A1H9NFY4"/>
<reference evidence="8" key="2">
    <citation type="submission" date="2016-10" db="EMBL/GenBank/DDBJ databases">
        <authorList>
            <person name="de Groot N.N."/>
        </authorList>
    </citation>
    <scope>NUCLEOTIDE SEQUENCE [LARGE SCALE GENOMIC DNA]</scope>
    <source>
        <strain evidence="8">KHGC19</strain>
    </source>
</reference>
<proteinExistence type="inferred from homology"/>
<feature type="domain" description="Penicillin-binding protein dimerisation" evidence="6">
    <location>
        <begin position="61"/>
        <end position="208"/>
    </location>
</feature>
<organism evidence="8 9">
    <name type="scientific">Parafannyhessea umbonata</name>
    <dbReference type="NCBI Taxonomy" id="604330"/>
    <lineage>
        <taxon>Bacteria</taxon>
        <taxon>Bacillati</taxon>
        <taxon>Actinomycetota</taxon>
        <taxon>Coriobacteriia</taxon>
        <taxon>Coriobacteriales</taxon>
        <taxon>Atopobiaceae</taxon>
        <taxon>Parafannyhessea</taxon>
    </lineage>
</organism>
<dbReference type="GO" id="GO:0008658">
    <property type="term" value="F:penicillin binding"/>
    <property type="evidence" value="ECO:0007669"/>
    <property type="project" value="InterPro"/>
</dbReference>
<dbReference type="Gene3D" id="3.90.1310.10">
    <property type="entry name" value="Penicillin-binding protein 2a (Domain 2)"/>
    <property type="match status" value="1"/>
</dbReference>
<protein>
    <submittedName>
        <fullName evidence="8">Cell division protein FtsI (Penicillin-binding protein 3)</fullName>
    </submittedName>
</protein>
<keyword evidence="4" id="KW-0812">Transmembrane</keyword>
<dbReference type="InterPro" id="IPR036138">
    <property type="entry name" value="PBP_dimer_sf"/>
</dbReference>
<keyword evidence="10" id="KW-1185">Reference proteome</keyword>
<sequence>MRRRANSVPPRDFDQCIKILGCILLLVLSFVVGKLIYLQVVTASSLSAEAQQSRSNAIVLQAKRGTIYDRNGNVLAMSKECATFYCNPEEVDDPNGAGDVFEEVLGGESKNYVSRMRVQGTFSYISRQVDSDDADEIEQKLKEKGIKGIYRLKDSKRVYPYGAIGSQVLGIVGIDGDGLTGLEYYYNDILKGKNGTMYLETGQGGTPIAGGHSEVDEARDGTDIVISLDIDIQRVAEETIVKGTEQYKADSGSVMVTDPTTGEILAACSTPLFDVTDTSTIEEGATSLKLVSSSYEPGSIFKVLTAAIGLESGSVSPMDTFSVPGGVRVGDDIVRDDDGRTETMTMDLREILRRSSNTGIALVTQNEIGETNFANGVSAFQIGQATGIDFPGEVQGMVKQLNQYDGASIGAMSFGQSLAIPLVQMVKAVGSIANDGTLVTPHFLVSKGGEEVTWDPVGTSVSKETADAVTDMMRTVVQSGTATAAQVKGYDIAGKTGTGEQADENGYIEYKYVSSLIGFAPADNPKVLVYVGLNGTPYLASSSSAPLFSTIMSEALSDMGVEPSS</sequence>
<comment type="similarity">
    <text evidence="2">Belongs to the transpeptidase family.</text>
</comment>
<dbReference type="Gene3D" id="3.40.710.10">
    <property type="entry name" value="DD-peptidase/beta-lactamase superfamily"/>
    <property type="match status" value="1"/>
</dbReference>
<evidence type="ECO:0000256" key="1">
    <source>
        <dbReference type="ARBA" id="ARBA00004370"/>
    </source>
</evidence>
<comment type="subcellular location">
    <subcellularLocation>
        <location evidence="1">Membrane</location>
    </subcellularLocation>
</comment>
<dbReference type="GO" id="GO:0051301">
    <property type="term" value="P:cell division"/>
    <property type="evidence" value="ECO:0007669"/>
    <property type="project" value="UniProtKB-KW"/>
</dbReference>
<evidence type="ECO:0000259" key="5">
    <source>
        <dbReference type="Pfam" id="PF00905"/>
    </source>
</evidence>
<evidence type="ECO:0000256" key="2">
    <source>
        <dbReference type="ARBA" id="ARBA00007171"/>
    </source>
</evidence>
<gene>
    <name evidence="8" type="ORF">SAMN05216446_0445</name>
    <name evidence="7" type="ORF">SAMN05216447_10517</name>
</gene>
<dbReference type="EMBL" id="FNWT01000005">
    <property type="protein sequence ID" value="SEH53867.1"/>
    <property type="molecule type" value="Genomic_DNA"/>
</dbReference>
<feature type="transmembrane region" description="Helical" evidence="4">
    <location>
        <begin position="20"/>
        <end position="38"/>
    </location>
</feature>
<dbReference type="GO" id="GO:0005886">
    <property type="term" value="C:plasma membrane"/>
    <property type="evidence" value="ECO:0007669"/>
    <property type="project" value="TreeGrafter"/>
</dbReference>
<keyword evidence="4" id="KW-1133">Transmembrane helix</keyword>
<dbReference type="InterPro" id="IPR001460">
    <property type="entry name" value="PCN-bd_Tpept"/>
</dbReference>
<dbReference type="Proteomes" id="UP000199128">
    <property type="component" value="Unassembled WGS sequence"/>
</dbReference>
<dbReference type="GO" id="GO:0071555">
    <property type="term" value="P:cell wall organization"/>
    <property type="evidence" value="ECO:0007669"/>
    <property type="project" value="TreeGrafter"/>
</dbReference>
<evidence type="ECO:0000256" key="4">
    <source>
        <dbReference type="SAM" id="Phobius"/>
    </source>
</evidence>